<evidence type="ECO:0000256" key="2">
    <source>
        <dbReference type="ARBA" id="ARBA00009077"/>
    </source>
</evidence>
<protein>
    <submittedName>
        <fullName evidence="7">Aminotransferase class I/II-fold pyridoxal phosphate-dependent enzyme</fullName>
    </submittedName>
</protein>
<dbReference type="Proteomes" id="UP001165580">
    <property type="component" value="Unassembled WGS sequence"/>
</dbReference>
<keyword evidence="8" id="KW-1185">Reference proteome</keyword>
<dbReference type="RefSeq" id="WP_259487513.1">
    <property type="nucleotide sequence ID" value="NZ_JANTEZ010000007.1"/>
</dbReference>
<dbReference type="EMBL" id="JANTEZ010000007">
    <property type="protein sequence ID" value="MCS5716013.1"/>
    <property type="molecule type" value="Genomic_DNA"/>
</dbReference>
<evidence type="ECO:0000256" key="1">
    <source>
        <dbReference type="ARBA" id="ARBA00001933"/>
    </source>
</evidence>
<keyword evidence="4 5" id="KW-0663">Pyridoxal phosphate</keyword>
<evidence type="ECO:0000256" key="3">
    <source>
        <dbReference type="ARBA" id="ARBA00022679"/>
    </source>
</evidence>
<dbReference type="InterPro" id="IPR015421">
    <property type="entry name" value="PyrdxlP-dep_Trfase_major"/>
</dbReference>
<dbReference type="PANTHER" id="PTHR43797">
    <property type="entry name" value="HOMOCYSTEINE/CYSTEINE SYNTHASE"/>
    <property type="match status" value="1"/>
</dbReference>
<evidence type="ECO:0000256" key="4">
    <source>
        <dbReference type="ARBA" id="ARBA00022898"/>
    </source>
</evidence>
<evidence type="ECO:0000313" key="7">
    <source>
        <dbReference type="EMBL" id="MCS5716013.1"/>
    </source>
</evidence>
<name>A0ABT2GIF3_9MICO</name>
<dbReference type="SUPFAM" id="SSF53383">
    <property type="entry name" value="PLP-dependent transferases"/>
    <property type="match status" value="1"/>
</dbReference>
<dbReference type="PIRSF" id="PIRSF001434">
    <property type="entry name" value="CGS"/>
    <property type="match status" value="1"/>
</dbReference>
<organism evidence="7 8">
    <name type="scientific">Herbiconiux gentiana</name>
    <dbReference type="NCBI Taxonomy" id="2970912"/>
    <lineage>
        <taxon>Bacteria</taxon>
        <taxon>Bacillati</taxon>
        <taxon>Actinomycetota</taxon>
        <taxon>Actinomycetes</taxon>
        <taxon>Micrococcales</taxon>
        <taxon>Microbacteriaceae</taxon>
        <taxon>Herbiconiux</taxon>
    </lineage>
</organism>
<keyword evidence="7" id="KW-0032">Aminotransferase</keyword>
<dbReference type="InterPro" id="IPR015422">
    <property type="entry name" value="PyrdxlP-dep_Trfase_small"/>
</dbReference>
<dbReference type="Pfam" id="PF01053">
    <property type="entry name" value="Cys_Met_Meta_PP"/>
    <property type="match status" value="1"/>
</dbReference>
<evidence type="ECO:0000256" key="5">
    <source>
        <dbReference type="RuleBase" id="RU362118"/>
    </source>
</evidence>
<sequence>MTDDSRPLRSGTVTPNGTATPHGFATRQVHAGDVRGDGINPRVTPVHLTAGFVFDDFEQAAYRFSGADDGFSYTRLANPTNAAVERRIAALEGGTEAVLVGSGQAAVTVAVLGLLQAGDHLVSANSIYEGSRGLFLDNFARLGIETDFVVDANDPLAWELAVRPSTRAFFVESIPNPKNDIVDLALVAEVAHRHGIPLIVDNTFATPYLLRPLEHGGDVVVHSASKFLAGHGAVLGGVVVAGETFDWDGAAADGSPRFPHLTSPVRSLGGRSFAERFGRGAFLAYARDVVAARLGPTPSPLNAFLIQQGIETLSLRVDRQSSSALAIARWLEEQPEVAGVDHAGLPSSAYHQLARRYLPDGQGAVFAVTLHGGLDAAKTFYDRLELFTRMTHLGDVRSLVLHPATTTHAWRTPEQRAEAGIAPGLLRLSIGVEDPADLIADLAQALAGLPTGADEAIGTAAAAADAPASDAPAAGAGERAGVPA</sequence>
<keyword evidence="3" id="KW-0808">Transferase</keyword>
<evidence type="ECO:0000256" key="6">
    <source>
        <dbReference type="SAM" id="MobiDB-lite"/>
    </source>
</evidence>
<dbReference type="Gene3D" id="3.40.640.10">
    <property type="entry name" value="Type I PLP-dependent aspartate aminotransferase-like (Major domain)"/>
    <property type="match status" value="1"/>
</dbReference>
<dbReference type="InterPro" id="IPR015424">
    <property type="entry name" value="PyrdxlP-dep_Trfase"/>
</dbReference>
<gene>
    <name evidence="7" type="ORF">NVV95_15825</name>
</gene>
<dbReference type="InterPro" id="IPR000277">
    <property type="entry name" value="Cys/Met-Metab_PyrdxlP-dep_enz"/>
</dbReference>
<accession>A0ABT2GIF3</accession>
<comment type="cofactor">
    <cofactor evidence="1 5">
        <name>pyridoxal 5'-phosphate</name>
        <dbReference type="ChEBI" id="CHEBI:597326"/>
    </cofactor>
</comment>
<reference evidence="7" key="1">
    <citation type="submission" date="2022-08" db="EMBL/GenBank/DDBJ databases">
        <authorList>
            <person name="Deng Y."/>
            <person name="Han X.-F."/>
            <person name="Zhang Y.-Q."/>
        </authorList>
    </citation>
    <scope>NUCLEOTIDE SEQUENCE</scope>
    <source>
        <strain evidence="7">CPCC 205716</strain>
    </source>
</reference>
<proteinExistence type="inferred from homology"/>
<comment type="caution">
    <text evidence="7">The sequence shown here is derived from an EMBL/GenBank/DDBJ whole genome shotgun (WGS) entry which is preliminary data.</text>
</comment>
<comment type="similarity">
    <text evidence="2 5">Belongs to the trans-sulfuration enzymes family.</text>
</comment>
<dbReference type="Gene3D" id="3.90.1150.10">
    <property type="entry name" value="Aspartate Aminotransferase, domain 1"/>
    <property type="match status" value="1"/>
</dbReference>
<feature type="region of interest" description="Disordered" evidence="6">
    <location>
        <begin position="1"/>
        <end position="24"/>
    </location>
</feature>
<evidence type="ECO:0000313" key="8">
    <source>
        <dbReference type="Proteomes" id="UP001165580"/>
    </source>
</evidence>
<dbReference type="InterPro" id="IPR006235">
    <property type="entry name" value="OAc-hSer/O-AcSer_sulfhydrylase"/>
</dbReference>
<dbReference type="GO" id="GO:0008483">
    <property type="term" value="F:transaminase activity"/>
    <property type="evidence" value="ECO:0007669"/>
    <property type="project" value="UniProtKB-KW"/>
</dbReference>
<dbReference type="PANTHER" id="PTHR43797:SF2">
    <property type="entry name" value="HOMOCYSTEINE_CYSTEINE SYNTHASE"/>
    <property type="match status" value="1"/>
</dbReference>
<feature type="region of interest" description="Disordered" evidence="6">
    <location>
        <begin position="464"/>
        <end position="484"/>
    </location>
</feature>
<dbReference type="CDD" id="cd00614">
    <property type="entry name" value="CGS_like"/>
    <property type="match status" value="1"/>
</dbReference>